<feature type="region of interest" description="Disordered" evidence="7">
    <location>
        <begin position="357"/>
        <end position="412"/>
    </location>
</feature>
<keyword evidence="10" id="KW-1185">Reference proteome</keyword>
<keyword evidence="4" id="KW-0520">NAD</keyword>
<dbReference type="STRING" id="1314781.A0A165QQG0"/>
<dbReference type="GO" id="GO:0046872">
    <property type="term" value="F:metal ion binding"/>
    <property type="evidence" value="ECO:0007669"/>
    <property type="project" value="UniProtKB-KW"/>
</dbReference>
<proteinExistence type="inferred from homology"/>
<accession>A0A165QQG0</accession>
<feature type="binding site" evidence="6">
    <location>
        <position position="203"/>
    </location>
    <ligand>
        <name>Zn(2+)</name>
        <dbReference type="ChEBI" id="CHEBI:29105"/>
    </ligand>
</feature>
<dbReference type="PANTHER" id="PTHR11085:SF8">
    <property type="entry name" value="NAD-DEPENDENT HISTONE DEACETYLASE HST3"/>
    <property type="match status" value="1"/>
</dbReference>
<dbReference type="PROSITE" id="PS50305">
    <property type="entry name" value="SIRTUIN"/>
    <property type="match status" value="1"/>
</dbReference>
<comment type="subcellular location">
    <subcellularLocation>
        <location evidence="1">Mitochondrion</location>
    </subcellularLocation>
</comment>
<feature type="binding site" evidence="6">
    <location>
        <position position="178"/>
    </location>
    <ligand>
        <name>Zn(2+)</name>
        <dbReference type="ChEBI" id="CHEBI:29105"/>
    </ligand>
</feature>
<dbReference type="InterPro" id="IPR050134">
    <property type="entry name" value="NAD-dep_sirtuin_deacylases"/>
</dbReference>
<keyword evidence="6" id="KW-0862">Zinc</keyword>
<evidence type="ECO:0000256" key="1">
    <source>
        <dbReference type="ARBA" id="ARBA00004173"/>
    </source>
</evidence>
<feature type="domain" description="Deacetylase sirtuin-type" evidence="8">
    <location>
        <begin position="13"/>
        <end position="340"/>
    </location>
</feature>
<reference evidence="9 10" key="1">
    <citation type="journal article" date="2016" name="Mol. Biol. Evol.">
        <title>Comparative Genomics of Early-Diverging Mushroom-Forming Fungi Provides Insights into the Origins of Lignocellulose Decay Capabilities.</title>
        <authorList>
            <person name="Nagy L.G."/>
            <person name="Riley R."/>
            <person name="Tritt A."/>
            <person name="Adam C."/>
            <person name="Daum C."/>
            <person name="Floudas D."/>
            <person name="Sun H."/>
            <person name="Yadav J.S."/>
            <person name="Pangilinan J."/>
            <person name="Larsson K.H."/>
            <person name="Matsuura K."/>
            <person name="Barry K."/>
            <person name="Labutti K."/>
            <person name="Kuo R."/>
            <person name="Ohm R.A."/>
            <person name="Bhattacharya S.S."/>
            <person name="Shirouzu T."/>
            <person name="Yoshinaga Y."/>
            <person name="Martin F.M."/>
            <person name="Grigoriev I.V."/>
            <person name="Hibbett D.S."/>
        </authorList>
    </citation>
    <scope>NUCLEOTIDE SEQUENCE [LARGE SCALE GENOMIC DNA]</scope>
    <source>
        <strain evidence="9 10">HHB12029</strain>
    </source>
</reference>
<evidence type="ECO:0000256" key="2">
    <source>
        <dbReference type="ARBA" id="ARBA00006924"/>
    </source>
</evidence>
<dbReference type="InterPro" id="IPR026590">
    <property type="entry name" value="Ssirtuin_cat_dom"/>
</dbReference>
<dbReference type="GO" id="GO:0070403">
    <property type="term" value="F:NAD+ binding"/>
    <property type="evidence" value="ECO:0007669"/>
    <property type="project" value="InterPro"/>
</dbReference>
<dbReference type="AlphaFoldDB" id="A0A165QQG0"/>
<protein>
    <submittedName>
        <fullName evidence="9">DHS-like NAD/FAD-binding domain-containing protein</fullName>
    </submittedName>
</protein>
<dbReference type="EMBL" id="KV425882">
    <property type="protein sequence ID" value="KZW03934.1"/>
    <property type="molecule type" value="Genomic_DNA"/>
</dbReference>
<dbReference type="Gene3D" id="3.40.50.1220">
    <property type="entry name" value="TPP-binding domain"/>
    <property type="match status" value="1"/>
</dbReference>
<gene>
    <name evidence="9" type="ORF">EXIGLDRAFT_635319</name>
</gene>
<dbReference type="GO" id="GO:0005739">
    <property type="term" value="C:mitochondrion"/>
    <property type="evidence" value="ECO:0007669"/>
    <property type="project" value="UniProtKB-SubCell"/>
</dbReference>
<dbReference type="InterPro" id="IPR029035">
    <property type="entry name" value="DHS-like_NAD/FAD-binding_dom"/>
</dbReference>
<feature type="compositionally biased region" description="Low complexity" evidence="7">
    <location>
        <begin position="381"/>
        <end position="391"/>
    </location>
</feature>
<evidence type="ECO:0000256" key="5">
    <source>
        <dbReference type="ARBA" id="ARBA00023128"/>
    </source>
</evidence>
<keyword evidence="6" id="KW-0479">Metal-binding</keyword>
<keyword evidence="5" id="KW-0496">Mitochondrion</keyword>
<dbReference type="PANTHER" id="PTHR11085">
    <property type="entry name" value="NAD-DEPENDENT PROTEIN DEACYLASE SIRTUIN-5, MITOCHONDRIAL-RELATED"/>
    <property type="match status" value="1"/>
</dbReference>
<evidence type="ECO:0000256" key="7">
    <source>
        <dbReference type="SAM" id="MobiDB-lite"/>
    </source>
</evidence>
<dbReference type="FunCoup" id="A0A165QQG0">
    <property type="interactions" value="63"/>
</dbReference>
<dbReference type="GO" id="GO:0017136">
    <property type="term" value="F:histone deacetylase activity, NAD-dependent"/>
    <property type="evidence" value="ECO:0007669"/>
    <property type="project" value="TreeGrafter"/>
</dbReference>
<dbReference type="InterPro" id="IPR026591">
    <property type="entry name" value="Sirtuin_cat_small_dom_sf"/>
</dbReference>
<dbReference type="Gene3D" id="3.30.1600.10">
    <property type="entry name" value="SIR2/SIRT2 'Small Domain"/>
    <property type="match status" value="1"/>
</dbReference>
<dbReference type="OrthoDB" id="2919105at2759"/>
<keyword evidence="3" id="KW-0808">Transferase</keyword>
<dbReference type="Pfam" id="PF02146">
    <property type="entry name" value="SIR2"/>
    <property type="match status" value="2"/>
</dbReference>
<comment type="similarity">
    <text evidence="2">Belongs to the sirtuin family. Class I subfamily.</text>
</comment>
<dbReference type="SUPFAM" id="SSF52467">
    <property type="entry name" value="DHS-like NAD/FAD-binding domain"/>
    <property type="match status" value="1"/>
</dbReference>
<name>A0A165QQG0_EXIGL</name>
<evidence type="ECO:0000313" key="10">
    <source>
        <dbReference type="Proteomes" id="UP000077266"/>
    </source>
</evidence>
<dbReference type="InParanoid" id="A0A165QQG0"/>
<feature type="active site" description="Proton acceptor" evidence="6">
    <location>
        <position position="167"/>
    </location>
</feature>
<dbReference type="GO" id="GO:0005634">
    <property type="term" value="C:nucleus"/>
    <property type="evidence" value="ECO:0007669"/>
    <property type="project" value="TreeGrafter"/>
</dbReference>
<evidence type="ECO:0000256" key="6">
    <source>
        <dbReference type="PROSITE-ProRule" id="PRU00236"/>
    </source>
</evidence>
<sequence>MTVTHDLASIDHDAHARRALGELSLLVAKSKRVVVVTGAGISCSSGIPDFRSSDGLYSLVKQRYPDVVMKGRDLFDACLFRDPASTSLFYSFIAELKIAVDKAEPGPTHRFVKTLHSKNKLLRSYTQNIDGFEAREGLLCSSSQDARSTGKSKNKLKVKDVKNVQLHGDIHRVRCTVCSADYPCSPDFLDVLREGDAPDCPECLTRSADRVARSARSIRVGTLRPAIVLYDEPHPYGDEIGAMCTGDLARKPDLLIIMGTSLKVHGIKKLVKDFAKAVHAHPAAASPKNKTGGGKVIFVNKTAPGSEWAGIIDVHVEGETDAWVDKVIRDWKKSRPADWEIQKTLDSTEDSFAVTKRVAGKAGKSKTNKSDAENIPPIAFPKPSQAAPSSPSKRRSNAEDGGSPRKKRMQVEVELPAVERGLLFGTSNAARVS</sequence>
<evidence type="ECO:0000256" key="3">
    <source>
        <dbReference type="ARBA" id="ARBA00022679"/>
    </source>
</evidence>
<evidence type="ECO:0000259" key="8">
    <source>
        <dbReference type="PROSITE" id="PS50305"/>
    </source>
</evidence>
<feature type="binding site" evidence="6">
    <location>
        <position position="200"/>
    </location>
    <ligand>
        <name>Zn(2+)</name>
        <dbReference type="ChEBI" id="CHEBI:29105"/>
    </ligand>
</feature>
<dbReference type="InterPro" id="IPR003000">
    <property type="entry name" value="Sirtuin"/>
</dbReference>
<organism evidence="9 10">
    <name type="scientific">Exidia glandulosa HHB12029</name>
    <dbReference type="NCBI Taxonomy" id="1314781"/>
    <lineage>
        <taxon>Eukaryota</taxon>
        <taxon>Fungi</taxon>
        <taxon>Dikarya</taxon>
        <taxon>Basidiomycota</taxon>
        <taxon>Agaricomycotina</taxon>
        <taxon>Agaricomycetes</taxon>
        <taxon>Auriculariales</taxon>
        <taxon>Exidiaceae</taxon>
        <taxon>Exidia</taxon>
    </lineage>
</organism>
<evidence type="ECO:0000313" key="9">
    <source>
        <dbReference type="EMBL" id="KZW03934.1"/>
    </source>
</evidence>
<evidence type="ECO:0000256" key="4">
    <source>
        <dbReference type="ARBA" id="ARBA00023027"/>
    </source>
</evidence>
<dbReference type="Proteomes" id="UP000077266">
    <property type="component" value="Unassembled WGS sequence"/>
</dbReference>
<feature type="binding site" evidence="6">
    <location>
        <position position="175"/>
    </location>
    <ligand>
        <name>Zn(2+)</name>
        <dbReference type="ChEBI" id="CHEBI:29105"/>
    </ligand>
</feature>